<evidence type="ECO:0000313" key="8">
    <source>
        <dbReference type="EMBL" id="PWU23243.1"/>
    </source>
</evidence>
<feature type="compositionally biased region" description="Low complexity" evidence="5">
    <location>
        <begin position="447"/>
        <end position="456"/>
    </location>
</feature>
<feature type="domain" description="GH26" evidence="7">
    <location>
        <begin position="66"/>
        <end position="405"/>
    </location>
</feature>
<name>A0A317JPK7_9BACT</name>
<dbReference type="Gene3D" id="2.60.40.10">
    <property type="entry name" value="Immunoglobulins"/>
    <property type="match status" value="1"/>
</dbReference>
<dbReference type="EMBL" id="PSRQ01000042">
    <property type="protein sequence ID" value="PWU23243.1"/>
    <property type="molecule type" value="Genomic_DNA"/>
</dbReference>
<evidence type="ECO:0000256" key="3">
    <source>
        <dbReference type="ARBA" id="ARBA00023295"/>
    </source>
</evidence>
<dbReference type="InterPro" id="IPR013783">
    <property type="entry name" value="Ig-like_fold"/>
</dbReference>
<sequence>MPGLYQVHFKGQGRRSNLLRRNYSFFLTEFLHSCLIISFMSHNHFHIFAGGLIGIALLFFGIFHSFPPRSSFSPVAFASSTHPLYWGAYIAGTTYGGSYGTAPWDTKTWDMFESHTGKKVSILHFGQAWYTSAYYPYGYTPFPTSLVDAVRSRGAIPMISWGSWDESLGPNQSDFSLKHIANGGSYTYKGKTFDAYVTAWAQAAKQWGHPLFVRFDHEMNGWWQFPWATAPNPSTHVVINGNTPADYVAAWRHVHDIFTKVGATNVTWVWCPNLSSANTVPLSSLYPGSQYVDWVCLDVYNKDPNTWASFDMLMRANTFTANHDSYAEITSLAPGKPLMLGEMASREAGDGGVKKAAWIADTFTKIQTSYPSIDAVVWFNWNSDGNQYVIESSALSQHAFVTAIGASAFATNVFGSTSVFPIPPLSGQIIPPPTIPPAPTPLPATPKPVATSTPKPTITPTPKPTPLPTPKPTVAPTPLATPMPVTTSVSITTPHVNAIVGMGSTVVIQASAPTTTLKVDFLVNNQVICSPTSSYVYHCSWKVPLVSSVTYTLLARATDRSGKVSTSTPVRIMAK</sequence>
<feature type="region of interest" description="Disordered" evidence="5">
    <location>
        <begin position="433"/>
        <end position="470"/>
    </location>
</feature>
<dbReference type="AlphaFoldDB" id="A0A317JPK7"/>
<dbReference type="PANTHER" id="PTHR40079:SF4">
    <property type="entry name" value="GH26 DOMAIN-CONTAINING PROTEIN-RELATED"/>
    <property type="match status" value="1"/>
</dbReference>
<feature type="active site" description="Proton donor" evidence="4">
    <location>
        <position position="218"/>
    </location>
</feature>
<comment type="caution">
    <text evidence="8">The sequence shown here is derived from an EMBL/GenBank/DDBJ whole genome shotgun (WGS) entry which is preliminary data.</text>
</comment>
<dbReference type="Pfam" id="PF02156">
    <property type="entry name" value="Glyco_hydro_26"/>
    <property type="match status" value="1"/>
</dbReference>
<evidence type="ECO:0000256" key="6">
    <source>
        <dbReference type="SAM" id="Phobius"/>
    </source>
</evidence>
<keyword evidence="6" id="KW-1133">Transmembrane helix</keyword>
<keyword evidence="6" id="KW-0812">Transmembrane</keyword>
<dbReference type="PANTHER" id="PTHR40079">
    <property type="entry name" value="MANNAN ENDO-1,4-BETA-MANNOSIDASE E-RELATED"/>
    <property type="match status" value="1"/>
</dbReference>
<dbReference type="Pfam" id="PF17957">
    <property type="entry name" value="Big_7"/>
    <property type="match status" value="1"/>
</dbReference>
<dbReference type="Proteomes" id="UP000246104">
    <property type="component" value="Unassembled WGS sequence"/>
</dbReference>
<comment type="similarity">
    <text evidence="1 4">Belongs to the glycosyl hydrolase 26 family.</text>
</comment>
<proteinExistence type="inferred from homology"/>
<feature type="compositionally biased region" description="Pro residues" evidence="5">
    <location>
        <begin position="433"/>
        <end position="446"/>
    </location>
</feature>
<dbReference type="InterPro" id="IPR022790">
    <property type="entry name" value="GH26_dom"/>
</dbReference>
<dbReference type="InterPro" id="IPR000805">
    <property type="entry name" value="Glyco_hydro_26"/>
</dbReference>
<dbReference type="GO" id="GO:0016985">
    <property type="term" value="F:mannan endo-1,4-beta-mannosidase activity"/>
    <property type="evidence" value="ECO:0007669"/>
    <property type="project" value="InterPro"/>
</dbReference>
<dbReference type="InterPro" id="IPR017853">
    <property type="entry name" value="GH"/>
</dbReference>
<evidence type="ECO:0000256" key="2">
    <source>
        <dbReference type="ARBA" id="ARBA00022801"/>
    </source>
</evidence>
<evidence type="ECO:0000256" key="1">
    <source>
        <dbReference type="ARBA" id="ARBA00007754"/>
    </source>
</evidence>
<feature type="transmembrane region" description="Helical" evidence="6">
    <location>
        <begin position="45"/>
        <end position="63"/>
    </location>
</feature>
<evidence type="ECO:0000256" key="4">
    <source>
        <dbReference type="PROSITE-ProRule" id="PRU01100"/>
    </source>
</evidence>
<dbReference type="SUPFAM" id="SSF51445">
    <property type="entry name" value="(Trans)glycosidases"/>
    <property type="match status" value="1"/>
</dbReference>
<feature type="compositionally biased region" description="Pro residues" evidence="5">
    <location>
        <begin position="457"/>
        <end position="470"/>
    </location>
</feature>
<protein>
    <recommendedName>
        <fullName evidence="7">GH26 domain-containing protein</fullName>
    </recommendedName>
</protein>
<keyword evidence="6" id="KW-0472">Membrane</keyword>
<dbReference type="GO" id="GO:0006080">
    <property type="term" value="P:substituted mannan metabolic process"/>
    <property type="evidence" value="ECO:0007669"/>
    <property type="project" value="InterPro"/>
</dbReference>
<keyword evidence="3 4" id="KW-0326">Glycosidase</keyword>
<gene>
    <name evidence="8" type="ORF">C5B42_03705</name>
</gene>
<evidence type="ECO:0000259" key="7">
    <source>
        <dbReference type="PROSITE" id="PS51764"/>
    </source>
</evidence>
<dbReference type="Gene3D" id="3.20.20.80">
    <property type="entry name" value="Glycosidases"/>
    <property type="match status" value="1"/>
</dbReference>
<evidence type="ECO:0000313" key="9">
    <source>
        <dbReference type="Proteomes" id="UP000246104"/>
    </source>
</evidence>
<reference evidence="8 9" key="1">
    <citation type="submission" date="2018-02" db="EMBL/GenBank/DDBJ databases">
        <title>Genomic Reconstructions from Amazon Rainforest and Pasture Soil Reveal Novel Insights into the Physiology of Candidate Phyla in Tropical Sites.</title>
        <authorList>
            <person name="Kroeger M.E."/>
            <person name="Delmont T."/>
            <person name="Eren A.M."/>
            <person name="Guo J."/>
            <person name="Meyer K.M."/>
            <person name="Khan K."/>
            <person name="Rodrigues J.L.M."/>
            <person name="Bohannan B.J.M."/>
            <person name="Tringe S."/>
            <person name="Borges C.D."/>
            <person name="Tiedje J."/>
            <person name="Tsai S.M."/>
            <person name="Nusslein K."/>
        </authorList>
    </citation>
    <scope>NUCLEOTIDE SEQUENCE [LARGE SCALE GENOMIC DNA]</scope>
    <source>
        <strain evidence="8">Amazon FNV 2010 28 9</strain>
    </source>
</reference>
<evidence type="ECO:0000256" key="5">
    <source>
        <dbReference type="SAM" id="MobiDB-lite"/>
    </source>
</evidence>
<dbReference type="PROSITE" id="PS51764">
    <property type="entry name" value="GH26"/>
    <property type="match status" value="1"/>
</dbReference>
<organism evidence="8 9">
    <name type="scientific">Candidatus Cerribacteria bacterium 'Amazon FNV 2010 28 9'</name>
    <dbReference type="NCBI Taxonomy" id="2081795"/>
    <lineage>
        <taxon>Bacteria</taxon>
        <taxon>Candidatus Cerribacteria</taxon>
    </lineage>
</organism>
<feature type="active site" description="Nucleophile" evidence="4">
    <location>
        <position position="342"/>
    </location>
</feature>
<accession>A0A317JPK7</accession>
<keyword evidence="2 4" id="KW-0378">Hydrolase</keyword>